<dbReference type="GO" id="GO:0005737">
    <property type="term" value="C:cytoplasm"/>
    <property type="evidence" value="ECO:0007669"/>
    <property type="project" value="TreeGrafter"/>
</dbReference>
<dbReference type="NCBIfam" id="TIGR00435">
    <property type="entry name" value="cysS"/>
    <property type="match status" value="1"/>
</dbReference>
<dbReference type="SUPFAM" id="SSF52374">
    <property type="entry name" value="Nucleotidylyl transferase"/>
    <property type="match status" value="1"/>
</dbReference>
<dbReference type="InterPro" id="IPR014729">
    <property type="entry name" value="Rossmann-like_a/b/a_fold"/>
</dbReference>
<evidence type="ECO:0000256" key="1">
    <source>
        <dbReference type="ARBA" id="ARBA00001947"/>
    </source>
</evidence>
<sequence length="827" mass="92937">FVLAKKLSFFQTISKQLINQASGLSFSSAGKLINSSVNMSTRAQPLWQPPQPTPGVDNLPPLKLFNSLTNQKEPFVPEKGRHVEWYSCGPTVYDMSHMGHARSYISFDIMRRIFVDYFKFDVHYVMNITDIDDKIIKRARQGYLFDQYSSRASSLDEVRADVLEAVKRLESKASNETDPDKQAMHKRDLDKVQAALNSDNLKVLLTQSRDCLCDWLDSKLGSTVTDNAVFEDLPKQFEREYFVDMRALNILDPDRLVRVSEVVPEIIDYCQKIIDQGFAYESNGSVYFDTQKFSEADGHFYAKLVPAAYGNQKLLQEGEGDLSIGADRLREKRSQADFALWKASKPGEPAWKSPWGSGRPGWHIECSVMASKECGPVLDIHTGGVDLKFPHHDNELAQAEAYFGHSHWVRYFLHSGHLTISGCKMSKSLKNFITIREALAQHSPRKLRLAFLLHSWKDTLDYSDETMTLAASYERQFADFFYNVARAVEELQLSSESDSSVAEDFAGQVASFDDKIREALCDNLDTRRSLIICQEAIFAANNLLASSNGRTGGNVQLLQRLAVAVTRLLDVYGTVDVAGTEPGFKHKPLPDGFYGLEWRPATKELIRDLLQETKQFFTDCSPDLAPELASLPNQLIEALQKSGIKVKFGDDKPEVDDLPIEVASIDRQVTLAPLLRAIADARASVRLQARERKLKDVLAACDVMRDDRLSRLGVRLQDREGNLPAAVGFYPADLLAAERSERAEREANKAAEKAAKAAAKASLEDRGKQPAEQMFLGDTDKYSKFDERGMPTHDAQGKEVSKSALKKLQKLWDAQAKRHADWLKSNK</sequence>
<dbReference type="PANTHER" id="PTHR10890">
    <property type="entry name" value="CYSTEINYL-TRNA SYNTHETASE"/>
    <property type="match status" value="1"/>
</dbReference>
<dbReference type="InterPro" id="IPR024909">
    <property type="entry name" value="Cys-tRNA/MSH_ligase"/>
</dbReference>
<keyword evidence="6" id="KW-0862">Zinc</keyword>
<dbReference type="AlphaFoldDB" id="A0A267ENH3"/>
<organism evidence="13 14">
    <name type="scientific">Macrostomum lignano</name>
    <dbReference type="NCBI Taxonomy" id="282301"/>
    <lineage>
        <taxon>Eukaryota</taxon>
        <taxon>Metazoa</taxon>
        <taxon>Spiralia</taxon>
        <taxon>Lophotrochozoa</taxon>
        <taxon>Platyhelminthes</taxon>
        <taxon>Rhabditophora</taxon>
        <taxon>Macrostomorpha</taxon>
        <taxon>Macrostomida</taxon>
        <taxon>Macrostomidae</taxon>
        <taxon>Macrostomum</taxon>
    </lineage>
</organism>
<evidence type="ECO:0000256" key="5">
    <source>
        <dbReference type="ARBA" id="ARBA00022741"/>
    </source>
</evidence>
<comment type="cofactor">
    <cofactor evidence="1">
        <name>Zn(2+)</name>
        <dbReference type="ChEBI" id="CHEBI:29105"/>
    </cofactor>
</comment>
<keyword evidence="3" id="KW-0436">Ligase</keyword>
<keyword evidence="5" id="KW-0547">Nucleotide-binding</keyword>
<accession>A0A267ENH3</accession>
<keyword evidence="8" id="KW-0648">Protein biosynthesis</keyword>
<dbReference type="PANTHER" id="PTHR10890:SF3">
    <property type="entry name" value="CYSTEINE--TRNA LIGASE, CYTOPLASMIC"/>
    <property type="match status" value="1"/>
</dbReference>
<evidence type="ECO:0000256" key="8">
    <source>
        <dbReference type="ARBA" id="ARBA00022917"/>
    </source>
</evidence>
<evidence type="ECO:0000256" key="10">
    <source>
        <dbReference type="ARBA" id="ARBA00031499"/>
    </source>
</evidence>
<evidence type="ECO:0000313" key="13">
    <source>
        <dbReference type="EMBL" id="PAA63031.1"/>
    </source>
</evidence>
<dbReference type="EMBL" id="NIVC01001879">
    <property type="protein sequence ID" value="PAA63031.1"/>
    <property type="molecule type" value="Genomic_DNA"/>
</dbReference>
<keyword evidence="4" id="KW-0479">Metal-binding</keyword>
<evidence type="ECO:0000256" key="9">
    <source>
        <dbReference type="ARBA" id="ARBA00023146"/>
    </source>
</evidence>
<proteinExistence type="inferred from homology"/>
<dbReference type="PRINTS" id="PR00983">
    <property type="entry name" value="TRNASYNTHCYS"/>
</dbReference>
<evidence type="ECO:0000256" key="11">
    <source>
        <dbReference type="SAM" id="MobiDB-lite"/>
    </source>
</evidence>
<dbReference type="Pfam" id="PF01406">
    <property type="entry name" value="tRNA-synt_1e"/>
    <property type="match status" value="1"/>
</dbReference>
<dbReference type="InterPro" id="IPR032678">
    <property type="entry name" value="tRNA-synt_1_cat_dom"/>
</dbReference>
<keyword evidence="9" id="KW-0030">Aminoacyl-tRNA synthetase</keyword>
<keyword evidence="14" id="KW-1185">Reference proteome</keyword>
<evidence type="ECO:0000256" key="3">
    <source>
        <dbReference type="ARBA" id="ARBA00022598"/>
    </source>
</evidence>
<dbReference type="GO" id="GO:0006423">
    <property type="term" value="P:cysteinyl-tRNA aminoacylation"/>
    <property type="evidence" value="ECO:0007669"/>
    <property type="project" value="InterPro"/>
</dbReference>
<feature type="compositionally biased region" description="Basic and acidic residues" evidence="11">
    <location>
        <begin position="778"/>
        <end position="801"/>
    </location>
</feature>
<dbReference type="GO" id="GO:0046872">
    <property type="term" value="F:metal ion binding"/>
    <property type="evidence" value="ECO:0007669"/>
    <property type="project" value="UniProtKB-KW"/>
</dbReference>
<comment type="caution">
    <text evidence="13">The sequence shown here is derived from an EMBL/GenBank/DDBJ whole genome shotgun (WGS) entry which is preliminary data.</text>
</comment>
<evidence type="ECO:0000256" key="7">
    <source>
        <dbReference type="ARBA" id="ARBA00022840"/>
    </source>
</evidence>
<dbReference type="STRING" id="282301.A0A267ENH3"/>
<evidence type="ECO:0000313" key="14">
    <source>
        <dbReference type="Proteomes" id="UP000215902"/>
    </source>
</evidence>
<dbReference type="EC" id="6.1.1.16" evidence="2"/>
<dbReference type="GO" id="GO:0005524">
    <property type="term" value="F:ATP binding"/>
    <property type="evidence" value="ECO:0007669"/>
    <property type="project" value="UniProtKB-KW"/>
</dbReference>
<dbReference type="Gene3D" id="3.40.50.620">
    <property type="entry name" value="HUPs"/>
    <property type="match status" value="1"/>
</dbReference>
<feature type="region of interest" description="Disordered" evidence="11">
    <location>
        <begin position="758"/>
        <end position="802"/>
    </location>
</feature>
<dbReference type="Proteomes" id="UP000215902">
    <property type="component" value="Unassembled WGS sequence"/>
</dbReference>
<feature type="non-terminal residue" evidence="13">
    <location>
        <position position="1"/>
    </location>
</feature>
<dbReference type="CDD" id="cd00672">
    <property type="entry name" value="CysRS_core"/>
    <property type="match status" value="1"/>
</dbReference>
<gene>
    <name evidence="13" type="ORF">BOX15_Mlig001018g7</name>
</gene>
<dbReference type="GO" id="GO:0004817">
    <property type="term" value="F:cysteine-tRNA ligase activity"/>
    <property type="evidence" value="ECO:0007669"/>
    <property type="project" value="UniProtKB-EC"/>
</dbReference>
<protein>
    <recommendedName>
        <fullName evidence="2">cysteine--tRNA ligase</fullName>
        <ecNumber evidence="2">6.1.1.16</ecNumber>
    </recommendedName>
    <alternativeName>
        <fullName evidence="10">Cysteinyl-tRNA synthetase</fullName>
    </alternativeName>
</protein>
<dbReference type="InterPro" id="IPR015803">
    <property type="entry name" value="Cys-tRNA-ligase"/>
</dbReference>
<name>A0A267ENH3_9PLAT</name>
<dbReference type="HAMAP" id="MF_00041">
    <property type="entry name" value="Cys_tRNA_synth"/>
    <property type="match status" value="1"/>
</dbReference>
<reference evidence="13 14" key="1">
    <citation type="submission" date="2017-06" db="EMBL/GenBank/DDBJ databases">
        <title>A platform for efficient transgenesis in Macrostomum lignano, a flatworm model organism for stem cell research.</title>
        <authorList>
            <person name="Berezikov E."/>
        </authorList>
    </citation>
    <scope>NUCLEOTIDE SEQUENCE [LARGE SCALE GENOMIC DNA]</scope>
    <source>
        <strain evidence="13">DV1</strain>
        <tissue evidence="13">Whole organism</tissue>
    </source>
</reference>
<keyword evidence="7" id="KW-0067">ATP-binding</keyword>
<dbReference type="OrthoDB" id="438179at2759"/>
<evidence type="ECO:0000259" key="12">
    <source>
        <dbReference type="Pfam" id="PF01406"/>
    </source>
</evidence>
<evidence type="ECO:0000256" key="6">
    <source>
        <dbReference type="ARBA" id="ARBA00022833"/>
    </source>
</evidence>
<evidence type="ECO:0000256" key="4">
    <source>
        <dbReference type="ARBA" id="ARBA00022723"/>
    </source>
</evidence>
<evidence type="ECO:0000256" key="2">
    <source>
        <dbReference type="ARBA" id="ARBA00012832"/>
    </source>
</evidence>
<feature type="domain" description="tRNA synthetases class I catalytic" evidence="12">
    <location>
        <begin position="76"/>
        <end position="470"/>
    </location>
</feature>